<dbReference type="InterPro" id="IPR036116">
    <property type="entry name" value="FN3_sf"/>
</dbReference>
<accession>A0A7J6B8I4</accession>
<dbReference type="SUPFAM" id="SSF49265">
    <property type="entry name" value="Fibronectin type III"/>
    <property type="match status" value="2"/>
</dbReference>
<dbReference type="PROSITE" id="PS50853">
    <property type="entry name" value="FN3"/>
    <property type="match status" value="1"/>
</dbReference>
<dbReference type="GO" id="GO:0006488">
    <property type="term" value="P:dolichol-linked oligosaccharide biosynthetic process"/>
    <property type="evidence" value="ECO:0007669"/>
    <property type="project" value="InterPro"/>
</dbReference>
<dbReference type="GO" id="GO:0016020">
    <property type="term" value="C:membrane"/>
    <property type="evidence" value="ECO:0007669"/>
    <property type="project" value="InterPro"/>
</dbReference>
<dbReference type="Gene3D" id="3.40.50.2000">
    <property type="entry name" value="Glycogen Phosphorylase B"/>
    <property type="match status" value="1"/>
</dbReference>
<dbReference type="Pfam" id="PF04101">
    <property type="entry name" value="Glyco_tran_28_C"/>
    <property type="match status" value="1"/>
</dbReference>
<gene>
    <name evidence="10" type="ORF">AMELA_G00035880</name>
</gene>
<evidence type="ECO:0000313" key="10">
    <source>
        <dbReference type="EMBL" id="KAF4091340.1"/>
    </source>
</evidence>
<keyword evidence="7" id="KW-0256">Endoplasmic reticulum</keyword>
<dbReference type="InterPro" id="IPR003531">
    <property type="entry name" value="Hempt_rcpt_S_F1_CS"/>
</dbReference>
<dbReference type="Proteomes" id="UP000593565">
    <property type="component" value="Unassembled WGS sequence"/>
</dbReference>
<feature type="domain" description="Fibronectin type-III" evidence="9">
    <location>
        <begin position="251"/>
        <end position="346"/>
    </location>
</feature>
<dbReference type="InterPro" id="IPR039042">
    <property type="entry name" value="Alg13-like"/>
</dbReference>
<proteinExistence type="inferred from homology"/>
<dbReference type="InterPro" id="IPR013783">
    <property type="entry name" value="Ig-like_fold"/>
</dbReference>
<dbReference type="SUPFAM" id="SSF53756">
    <property type="entry name" value="UDP-Glycosyltransferase/glycogen phosphorylase"/>
    <property type="match status" value="1"/>
</dbReference>
<evidence type="ECO:0000259" key="9">
    <source>
        <dbReference type="PROSITE" id="PS50853"/>
    </source>
</evidence>
<keyword evidence="8" id="KW-0812">Transmembrane</keyword>
<dbReference type="Pfam" id="PF21604">
    <property type="entry name" value="CRLF2_D1"/>
    <property type="match status" value="1"/>
</dbReference>
<keyword evidence="6" id="KW-0808">Transferase</keyword>
<comment type="subcellular location">
    <subcellularLocation>
        <location evidence="1">Endoplasmic reticulum</location>
    </subcellularLocation>
</comment>
<dbReference type="InterPro" id="IPR003961">
    <property type="entry name" value="FN3_dom"/>
</dbReference>
<dbReference type="GO" id="GO:0004896">
    <property type="term" value="F:cytokine receptor activity"/>
    <property type="evidence" value="ECO:0007669"/>
    <property type="project" value="InterPro"/>
</dbReference>
<evidence type="ECO:0000256" key="7">
    <source>
        <dbReference type="ARBA" id="ARBA00022824"/>
    </source>
</evidence>
<name>A0A7J6B8I4_AMEME</name>
<dbReference type="EMBL" id="JAAGNN010000003">
    <property type="protein sequence ID" value="KAF4091340.1"/>
    <property type="molecule type" value="Genomic_DNA"/>
</dbReference>
<reference evidence="10 11" key="1">
    <citation type="submission" date="2020-02" db="EMBL/GenBank/DDBJ databases">
        <title>A chromosome-scale genome assembly of the black bullhead catfish (Ameiurus melas).</title>
        <authorList>
            <person name="Wen M."/>
            <person name="Zham M."/>
            <person name="Cabau C."/>
            <person name="Klopp C."/>
            <person name="Donnadieu C."/>
            <person name="Roques C."/>
            <person name="Bouchez O."/>
            <person name="Lampietro C."/>
            <person name="Jouanno E."/>
            <person name="Herpin A."/>
            <person name="Louis A."/>
            <person name="Berthelot C."/>
            <person name="Parey E."/>
            <person name="Roest-Crollius H."/>
            <person name="Braasch I."/>
            <person name="Postlethwait J."/>
            <person name="Robinson-Rechavi M."/>
            <person name="Echchiki A."/>
            <person name="Begum T."/>
            <person name="Montfort J."/>
            <person name="Schartl M."/>
            <person name="Bobe J."/>
            <person name="Guiguen Y."/>
        </authorList>
    </citation>
    <scope>NUCLEOTIDE SEQUENCE [LARGE SCALE GENOMIC DNA]</scope>
    <source>
        <strain evidence="10">M_S1</strain>
        <tissue evidence="10">Blood</tissue>
    </source>
</reference>
<organism evidence="10 11">
    <name type="scientific">Ameiurus melas</name>
    <name type="common">Black bullhead</name>
    <name type="synonym">Silurus melas</name>
    <dbReference type="NCBI Taxonomy" id="219545"/>
    <lineage>
        <taxon>Eukaryota</taxon>
        <taxon>Metazoa</taxon>
        <taxon>Chordata</taxon>
        <taxon>Craniata</taxon>
        <taxon>Vertebrata</taxon>
        <taxon>Euteleostomi</taxon>
        <taxon>Actinopterygii</taxon>
        <taxon>Neopterygii</taxon>
        <taxon>Teleostei</taxon>
        <taxon>Ostariophysi</taxon>
        <taxon>Siluriformes</taxon>
        <taxon>Ictaluridae</taxon>
        <taxon>Ameiurus</taxon>
    </lineage>
</organism>
<dbReference type="PANTHER" id="PTHR12867:SF6">
    <property type="entry name" value="N-ACETYLGLUCOSAMINYLDIPHOSPHODOLICHOL N-ACETYLGLUCOSAMINYLTRANSFERASE"/>
    <property type="match status" value="1"/>
</dbReference>
<comment type="similarity">
    <text evidence="2">Belongs to the glycosyltransferase 28 family.</text>
</comment>
<dbReference type="GO" id="GO:0004577">
    <property type="term" value="F:N-acetylglucosaminyldiphosphodolichol N-acetylglucosaminyltransferase activity"/>
    <property type="evidence" value="ECO:0007669"/>
    <property type="project" value="UniProtKB-EC"/>
</dbReference>
<dbReference type="Gene3D" id="2.60.40.10">
    <property type="entry name" value="Immunoglobulins"/>
    <property type="match status" value="2"/>
</dbReference>
<evidence type="ECO:0000256" key="5">
    <source>
        <dbReference type="ARBA" id="ARBA00022676"/>
    </source>
</evidence>
<keyword evidence="11" id="KW-1185">Reference proteome</keyword>
<evidence type="ECO:0000256" key="6">
    <source>
        <dbReference type="ARBA" id="ARBA00022679"/>
    </source>
</evidence>
<dbReference type="PROSITE" id="PS01355">
    <property type="entry name" value="HEMATOPO_REC_S_F1"/>
    <property type="match status" value="1"/>
</dbReference>
<dbReference type="AlphaFoldDB" id="A0A7J6B8I4"/>
<keyword evidence="5" id="KW-0328">Glycosyltransferase</keyword>
<evidence type="ECO:0000313" key="11">
    <source>
        <dbReference type="Proteomes" id="UP000593565"/>
    </source>
</evidence>
<sequence length="455" mass="50742">MKSVFVTVGTTSFDDLIISLTSHEAVKALIHRGYTDLVLQFGRGSLIPDAHSCPGLRLEAFRFKESIAENIQSADVVISHAGAGSCLEVLGAGKPLLVVVNDKLMDNHQLELAKQLQADGHLLYCTCSTLAETLRDMDLSTLLPFRPGVGCTSTDYEANVSCLIINLDYVECNWTKPQMQQINYTFRSAFSWNSFSECPGYLQEQGQNVGCRIPLKPIQRFEPFRTKLSVGGNQSICKNYTDLKPRVKLNPPYILSVNSTDREGEVCVHWLMSKIKLDCVNYTVAYQKASGPWKISIPVKSSPYCVSPVASGVLYTFQVRSSMSDMCGPSDFWSDWSNQVQWSNNKDVDTEQHQVYWHVLGSVLGVIVLICLSLLLYYSERIKVVFVPVVPAPSKSLQDLFKKYNGNVESWVYINRELKDAFEPDFTESPPCVVCEAGPTVETKTEEGPVEQPVS</sequence>
<protein>
    <recommendedName>
        <fullName evidence="4">UDP-N-acetylglucosamine transferase subunit ALG13</fullName>
        <ecNumber evidence="3">2.4.1.141</ecNumber>
    </recommendedName>
</protein>
<comment type="caution">
    <text evidence="10">The sequence shown here is derived from an EMBL/GenBank/DDBJ whole genome shotgun (WGS) entry which is preliminary data.</text>
</comment>
<keyword evidence="8" id="KW-0472">Membrane</keyword>
<dbReference type="EC" id="2.4.1.141" evidence="3"/>
<dbReference type="PANTHER" id="PTHR12867">
    <property type="entry name" value="GLYCOSYL TRANSFERASE-RELATED"/>
    <property type="match status" value="1"/>
</dbReference>
<evidence type="ECO:0000256" key="1">
    <source>
        <dbReference type="ARBA" id="ARBA00004240"/>
    </source>
</evidence>
<evidence type="ECO:0000256" key="4">
    <source>
        <dbReference type="ARBA" id="ARBA00017468"/>
    </source>
</evidence>
<evidence type="ECO:0000256" key="2">
    <source>
        <dbReference type="ARBA" id="ARBA00006962"/>
    </source>
</evidence>
<dbReference type="InterPro" id="IPR048651">
    <property type="entry name" value="CRLF2-like_D1"/>
</dbReference>
<evidence type="ECO:0000256" key="3">
    <source>
        <dbReference type="ARBA" id="ARBA00012614"/>
    </source>
</evidence>
<dbReference type="InterPro" id="IPR007235">
    <property type="entry name" value="Glyco_trans_28_C"/>
</dbReference>
<evidence type="ECO:0000256" key="8">
    <source>
        <dbReference type="SAM" id="Phobius"/>
    </source>
</evidence>
<keyword evidence="8" id="KW-1133">Transmembrane helix</keyword>
<dbReference type="GO" id="GO:0005783">
    <property type="term" value="C:endoplasmic reticulum"/>
    <property type="evidence" value="ECO:0007669"/>
    <property type="project" value="UniProtKB-SubCell"/>
</dbReference>
<feature type="transmembrane region" description="Helical" evidence="8">
    <location>
        <begin position="355"/>
        <end position="378"/>
    </location>
</feature>